<evidence type="ECO:0000256" key="12">
    <source>
        <dbReference type="ARBA" id="ARBA00023134"/>
    </source>
</evidence>
<organism evidence="17">
    <name type="scientific">Heliothis virescens</name>
    <name type="common">Tobacco budworm moth</name>
    <dbReference type="NCBI Taxonomy" id="7102"/>
    <lineage>
        <taxon>Eukaryota</taxon>
        <taxon>Metazoa</taxon>
        <taxon>Ecdysozoa</taxon>
        <taxon>Arthropoda</taxon>
        <taxon>Hexapoda</taxon>
        <taxon>Insecta</taxon>
        <taxon>Pterygota</taxon>
        <taxon>Neoptera</taxon>
        <taxon>Endopterygota</taxon>
        <taxon>Lepidoptera</taxon>
        <taxon>Glossata</taxon>
        <taxon>Ditrysia</taxon>
        <taxon>Noctuoidea</taxon>
        <taxon>Noctuidae</taxon>
        <taxon>Heliothinae</taxon>
        <taxon>Heliothis</taxon>
    </lineage>
</organism>
<dbReference type="Gene3D" id="2.40.30.10">
    <property type="entry name" value="Translation factors"/>
    <property type="match status" value="2"/>
</dbReference>
<evidence type="ECO:0000313" key="17">
    <source>
        <dbReference type="EMBL" id="PCG68552.1"/>
    </source>
</evidence>
<evidence type="ECO:0000256" key="8">
    <source>
        <dbReference type="ARBA" id="ARBA00022771"/>
    </source>
</evidence>
<name>A0A2A4JAV7_HELVI</name>
<dbReference type="InterPro" id="IPR009001">
    <property type="entry name" value="Transl_elong_EF1A/Init_IF2_C"/>
</dbReference>
<evidence type="ECO:0000259" key="16">
    <source>
        <dbReference type="PROSITE" id="PS51050"/>
    </source>
</evidence>
<dbReference type="GO" id="GO:0005739">
    <property type="term" value="C:mitochondrion"/>
    <property type="evidence" value="ECO:0007669"/>
    <property type="project" value="UniProtKB-SubCell"/>
</dbReference>
<evidence type="ECO:0000256" key="9">
    <source>
        <dbReference type="ARBA" id="ARBA00022833"/>
    </source>
</evidence>
<feature type="region of interest" description="Disordered" evidence="14">
    <location>
        <begin position="1"/>
        <end position="25"/>
    </location>
</feature>
<dbReference type="FunFam" id="2.40.30.10:FF:000001">
    <property type="entry name" value="Elongation factor Tu"/>
    <property type="match status" value="1"/>
</dbReference>
<comment type="subcellular location">
    <subcellularLocation>
        <location evidence="2">Cytoplasm</location>
    </subcellularLocation>
    <subcellularLocation>
        <location evidence="1">Mitochondrion</location>
    </subcellularLocation>
</comment>
<dbReference type="Pfam" id="PF03144">
    <property type="entry name" value="GTP_EFTU_D2"/>
    <property type="match status" value="1"/>
</dbReference>
<evidence type="ECO:0000259" key="15">
    <source>
        <dbReference type="PROSITE" id="PS50812"/>
    </source>
</evidence>
<keyword evidence="10" id="KW-0648">Protein biosynthesis</keyword>
<dbReference type="InterPro" id="IPR009000">
    <property type="entry name" value="Transl_B-barrel_sf"/>
</dbReference>
<dbReference type="SUPFAM" id="SSF52540">
    <property type="entry name" value="P-loop containing nucleoside triphosphate hydrolases"/>
    <property type="match status" value="1"/>
</dbReference>
<sequence>MNRADLPKEKASEPEEEARQPSVEAKMLCNQPKKLTFAKNVDLTEKPPSQRSSSYKDVLSQPPLELSHCEKLIWLQKRRTAGLWVQCDECDRWRYLPAVLDRHELPKKWYCRMNTDQEFASCSVPEAPLRLHDEEDLIHSEYAAGSLVWARLAGWPWWPAMVDDCPDTEQYYWLDGFSDIPTHYNVVFFDTMEATRAWIAPEQLKPYSSNKEMTKLLLKNKKYYNRLRAAIAQANEAEKVPLEIRLTRFSFIARHKGKILSPKKLGKTDLKKYQKQFKKKFNVDFPIETSESDDEPIENIKTLQKNNNNVIILGTPKKRARRENNCGEINDQSVKAQVQKHNLPDDTNIQNQNETQNSTNVESFCNGNKPSNSMIVQIGSTEADSIDNDTSATYIPENATGQLDLSIRMDTPNTKQIGIQHVVVFINKVDAADQEMVELVEMEIRELMSEMGYDGDKIPVIKGSALCALEGKSPEIGSEAISQLLKEVDAFIPTPVRELDKPFLLPVESVHSIPGRGTVVTGRLHRGVLKKGTECEIVGHGKVMKTTVTGVEMFHKTLDEAQAGDQLGALVRSVKREQIRRGMVMAKPGTVKAHDNIEAAVYILSKEEGGRSKPFTSFIQLQMFSMTWDCATQVVIPEKEMVMPGEDASLHLRLLKPMVCETGQRFTLRLGDMTLGTGVITKINNNLSEEDRLKLLEGKKAREKAASKK</sequence>
<evidence type="ECO:0000256" key="2">
    <source>
        <dbReference type="ARBA" id="ARBA00004496"/>
    </source>
</evidence>
<dbReference type="InterPro" id="IPR033720">
    <property type="entry name" value="EFTU_2"/>
</dbReference>
<dbReference type="PROSITE" id="PS51050">
    <property type="entry name" value="ZF_CW"/>
    <property type="match status" value="1"/>
</dbReference>
<dbReference type="Gene3D" id="3.40.50.300">
    <property type="entry name" value="P-loop containing nucleotide triphosphate hydrolases"/>
    <property type="match status" value="1"/>
</dbReference>
<proteinExistence type="inferred from homology"/>
<evidence type="ECO:0000256" key="3">
    <source>
        <dbReference type="ARBA" id="ARBA00007249"/>
    </source>
</evidence>
<keyword evidence="5" id="KW-0479">Metal-binding</keyword>
<feature type="domain" description="CW-type" evidence="16">
    <location>
        <begin position="78"/>
        <end position="130"/>
    </location>
</feature>
<dbReference type="Pfam" id="PF00855">
    <property type="entry name" value="PWWP"/>
    <property type="match status" value="1"/>
</dbReference>
<dbReference type="AlphaFoldDB" id="A0A2A4JAV7"/>
<dbReference type="SUPFAM" id="SSF50447">
    <property type="entry name" value="Translation proteins"/>
    <property type="match status" value="1"/>
</dbReference>
<protein>
    <recommendedName>
        <fullName evidence="4">Elongation factor Tu, mitochondrial</fullName>
    </recommendedName>
</protein>
<evidence type="ECO:0000256" key="14">
    <source>
        <dbReference type="SAM" id="MobiDB-lite"/>
    </source>
</evidence>
<evidence type="ECO:0000256" key="4">
    <source>
        <dbReference type="ARBA" id="ARBA00017898"/>
    </source>
</evidence>
<keyword evidence="7" id="KW-0251">Elongation factor</keyword>
<dbReference type="Pfam" id="PF03143">
    <property type="entry name" value="GTP_EFTU_D3"/>
    <property type="match status" value="1"/>
</dbReference>
<dbReference type="SUPFAM" id="SSF50465">
    <property type="entry name" value="EF-Tu/eEF-1alpha/eIF2-gamma C-terminal domain"/>
    <property type="match status" value="1"/>
</dbReference>
<dbReference type="GO" id="GO:0005525">
    <property type="term" value="F:GTP binding"/>
    <property type="evidence" value="ECO:0007669"/>
    <property type="project" value="UniProtKB-KW"/>
</dbReference>
<evidence type="ECO:0000256" key="5">
    <source>
        <dbReference type="ARBA" id="ARBA00022723"/>
    </source>
</evidence>
<dbReference type="GO" id="GO:0008270">
    <property type="term" value="F:zinc ion binding"/>
    <property type="evidence" value="ECO:0007669"/>
    <property type="project" value="UniProtKB-KW"/>
</dbReference>
<dbReference type="GO" id="GO:0003924">
    <property type="term" value="F:GTPase activity"/>
    <property type="evidence" value="ECO:0007669"/>
    <property type="project" value="InterPro"/>
</dbReference>
<dbReference type="PANTHER" id="PTHR43721">
    <property type="entry name" value="ELONGATION FACTOR TU-RELATED"/>
    <property type="match status" value="1"/>
</dbReference>
<dbReference type="Gene3D" id="2.30.30.140">
    <property type="match status" value="1"/>
</dbReference>
<feature type="domain" description="PWWP" evidence="15">
    <location>
        <begin position="144"/>
        <end position="210"/>
    </location>
</feature>
<comment type="similarity">
    <text evidence="3">Belongs to the TRAFAC class translation factor GTPase superfamily. Classic translation factor GTPase family. EF-Tu/EF-1A subfamily.</text>
</comment>
<dbReference type="GO" id="GO:0003746">
    <property type="term" value="F:translation elongation factor activity"/>
    <property type="evidence" value="ECO:0007669"/>
    <property type="project" value="UniProtKB-KW"/>
</dbReference>
<dbReference type="InterPro" id="IPR004161">
    <property type="entry name" value="EFTu-like_2"/>
</dbReference>
<dbReference type="CDD" id="cd20145">
    <property type="entry name" value="PWWP_ZCWPW1"/>
    <property type="match status" value="1"/>
</dbReference>
<evidence type="ECO:0000256" key="10">
    <source>
        <dbReference type="ARBA" id="ARBA00022917"/>
    </source>
</evidence>
<keyword evidence="6" id="KW-0547">Nucleotide-binding</keyword>
<evidence type="ECO:0000256" key="11">
    <source>
        <dbReference type="ARBA" id="ARBA00023128"/>
    </source>
</evidence>
<keyword evidence="11" id="KW-0496">Mitochondrion</keyword>
<evidence type="ECO:0000256" key="6">
    <source>
        <dbReference type="ARBA" id="ARBA00022741"/>
    </source>
</evidence>
<gene>
    <name evidence="17" type="ORF">B5V51_5104</name>
</gene>
<dbReference type="STRING" id="7102.A0A2A4JAV7"/>
<comment type="caution">
    <text evidence="17">The sequence shown here is derived from an EMBL/GenBank/DDBJ whole genome shotgun (WGS) entry which is preliminary data.</text>
</comment>
<dbReference type="SUPFAM" id="SSF63748">
    <property type="entry name" value="Tudor/PWWP/MBT"/>
    <property type="match status" value="1"/>
</dbReference>
<accession>A0A2A4JAV7</accession>
<dbReference type="SMART" id="SM00293">
    <property type="entry name" value="PWWP"/>
    <property type="match status" value="1"/>
</dbReference>
<dbReference type="GO" id="GO:0070125">
    <property type="term" value="P:mitochondrial translational elongation"/>
    <property type="evidence" value="ECO:0007669"/>
    <property type="project" value="TreeGrafter"/>
</dbReference>
<dbReference type="Gene3D" id="3.30.40.100">
    <property type="match status" value="1"/>
</dbReference>
<dbReference type="InterPro" id="IPR004160">
    <property type="entry name" value="Transl_elong_EFTu/EF1A_C"/>
</dbReference>
<dbReference type="InterPro" id="IPR000795">
    <property type="entry name" value="T_Tr_GTP-bd_dom"/>
</dbReference>
<dbReference type="PROSITE" id="PS50812">
    <property type="entry name" value="PWWP"/>
    <property type="match status" value="1"/>
</dbReference>
<comment type="catalytic activity">
    <reaction evidence="13">
        <text>GTP + H2O = GDP + phosphate + H(+)</text>
        <dbReference type="Rhea" id="RHEA:19669"/>
        <dbReference type="ChEBI" id="CHEBI:15377"/>
        <dbReference type="ChEBI" id="CHEBI:15378"/>
        <dbReference type="ChEBI" id="CHEBI:37565"/>
        <dbReference type="ChEBI" id="CHEBI:43474"/>
        <dbReference type="ChEBI" id="CHEBI:58189"/>
        <dbReference type="EC" id="3.6.5.3"/>
    </reaction>
    <physiologicalReaction direction="left-to-right" evidence="13">
        <dbReference type="Rhea" id="RHEA:19670"/>
    </physiologicalReaction>
</comment>
<dbReference type="Pfam" id="PF07496">
    <property type="entry name" value="zf-CW"/>
    <property type="match status" value="1"/>
</dbReference>
<evidence type="ECO:0000256" key="13">
    <source>
        <dbReference type="ARBA" id="ARBA00051990"/>
    </source>
</evidence>
<feature type="compositionally biased region" description="Basic and acidic residues" evidence="14">
    <location>
        <begin position="1"/>
        <end position="19"/>
    </location>
</feature>
<dbReference type="InterPro" id="IPR000313">
    <property type="entry name" value="PWWP_dom"/>
</dbReference>
<dbReference type="InterPro" id="IPR027417">
    <property type="entry name" value="P-loop_NTPase"/>
</dbReference>
<dbReference type="InterPro" id="IPR050055">
    <property type="entry name" value="EF-Tu_GTPase"/>
</dbReference>
<evidence type="ECO:0000256" key="7">
    <source>
        <dbReference type="ARBA" id="ARBA00022768"/>
    </source>
</evidence>
<keyword evidence="12" id="KW-0342">GTP-binding</keyword>
<keyword evidence="8" id="KW-0863">Zinc-finger</keyword>
<dbReference type="EMBL" id="NWSH01002311">
    <property type="protein sequence ID" value="PCG68552.1"/>
    <property type="molecule type" value="Genomic_DNA"/>
</dbReference>
<dbReference type="CDD" id="cd03697">
    <property type="entry name" value="EFTU_II"/>
    <property type="match status" value="1"/>
</dbReference>
<dbReference type="InterPro" id="IPR011124">
    <property type="entry name" value="Znf_CW"/>
</dbReference>
<dbReference type="CDD" id="cd03706">
    <property type="entry name" value="mtEFTU_III"/>
    <property type="match status" value="1"/>
</dbReference>
<keyword evidence="9" id="KW-0862">Zinc</keyword>
<dbReference type="PANTHER" id="PTHR43721:SF36">
    <property type="entry name" value="ELONGATION FACTOR TU, MITOCHONDRIAL"/>
    <property type="match status" value="1"/>
</dbReference>
<dbReference type="Pfam" id="PF00009">
    <property type="entry name" value="GTP_EFTU"/>
    <property type="match status" value="1"/>
</dbReference>
<evidence type="ECO:0000256" key="1">
    <source>
        <dbReference type="ARBA" id="ARBA00004173"/>
    </source>
</evidence>
<reference evidence="17" key="1">
    <citation type="submission" date="2017-09" db="EMBL/GenBank/DDBJ databases">
        <title>Contemporary evolution of a Lepidopteran species, Heliothis virescens, in response to modern agricultural practices.</title>
        <authorList>
            <person name="Fritz M.L."/>
            <person name="Deyonke A.M."/>
            <person name="Papanicolaou A."/>
            <person name="Micinski S."/>
            <person name="Westbrook J."/>
            <person name="Gould F."/>
        </authorList>
    </citation>
    <scope>NUCLEOTIDE SEQUENCE [LARGE SCALE GENOMIC DNA]</scope>
    <source>
        <strain evidence="17">HvINT-</strain>
        <tissue evidence="17">Whole body</tissue>
    </source>
</reference>